<dbReference type="Proteomes" id="UP001206925">
    <property type="component" value="Unassembled WGS sequence"/>
</dbReference>
<keyword evidence="2" id="KW-1185">Reference proteome</keyword>
<name>A0AAD5C2Y0_AMBAR</name>
<evidence type="ECO:0000313" key="2">
    <source>
        <dbReference type="Proteomes" id="UP001206925"/>
    </source>
</evidence>
<reference evidence="1" key="1">
    <citation type="submission" date="2022-06" db="EMBL/GenBank/DDBJ databases">
        <title>Uncovering the hologenomic basis of an extraordinary plant invasion.</title>
        <authorList>
            <person name="Bieker V.C."/>
            <person name="Martin M.D."/>
            <person name="Gilbert T."/>
            <person name="Hodgins K."/>
            <person name="Battlay P."/>
            <person name="Petersen B."/>
            <person name="Wilson J."/>
        </authorList>
    </citation>
    <scope>NUCLEOTIDE SEQUENCE</scope>
    <source>
        <strain evidence="1">AA19_3_7</strain>
        <tissue evidence="1">Leaf</tissue>
    </source>
</reference>
<evidence type="ECO:0000313" key="1">
    <source>
        <dbReference type="EMBL" id="KAI7734132.1"/>
    </source>
</evidence>
<organism evidence="1 2">
    <name type="scientific">Ambrosia artemisiifolia</name>
    <name type="common">Common ragweed</name>
    <dbReference type="NCBI Taxonomy" id="4212"/>
    <lineage>
        <taxon>Eukaryota</taxon>
        <taxon>Viridiplantae</taxon>
        <taxon>Streptophyta</taxon>
        <taxon>Embryophyta</taxon>
        <taxon>Tracheophyta</taxon>
        <taxon>Spermatophyta</taxon>
        <taxon>Magnoliopsida</taxon>
        <taxon>eudicotyledons</taxon>
        <taxon>Gunneridae</taxon>
        <taxon>Pentapetalae</taxon>
        <taxon>asterids</taxon>
        <taxon>campanulids</taxon>
        <taxon>Asterales</taxon>
        <taxon>Asteraceae</taxon>
        <taxon>Asteroideae</taxon>
        <taxon>Heliantheae alliance</taxon>
        <taxon>Heliantheae</taxon>
        <taxon>Ambrosia</taxon>
    </lineage>
</organism>
<accession>A0AAD5C2Y0</accession>
<comment type="caution">
    <text evidence="1">The sequence shown here is derived from an EMBL/GenBank/DDBJ whole genome shotgun (WGS) entry which is preliminary data.</text>
</comment>
<dbReference type="EMBL" id="JAMZMK010009822">
    <property type="protein sequence ID" value="KAI7734132.1"/>
    <property type="molecule type" value="Genomic_DNA"/>
</dbReference>
<sequence>MELQVVFPTPPPVSFLPLLSRELMSSRFICGEVIKELRFYQIRVVFEYPSQDAYTCLLKNSIHIRCPKCFVYNICEDKDTGGVTPTRSTSQRLTEVTFAYGWLEHHSLEAAFVISPKAAYCNGESRVKHINKDPKDYGNITLDLYNYNIKLSVEGLLFCVICSMLQPRCLYYQNRLERLEPEADQAQTELAPAPYMFGTDNSSRYLT</sequence>
<proteinExistence type="predicted"/>
<protein>
    <submittedName>
        <fullName evidence="1">Uncharacterized protein</fullName>
    </submittedName>
</protein>
<gene>
    <name evidence="1" type="ORF">M8C21_009281</name>
</gene>
<dbReference type="AlphaFoldDB" id="A0AAD5C2Y0"/>